<dbReference type="Proteomes" id="UP000521943">
    <property type="component" value="Unassembled WGS sequence"/>
</dbReference>
<feature type="region of interest" description="Disordered" evidence="1">
    <location>
        <begin position="1"/>
        <end position="30"/>
    </location>
</feature>
<proteinExistence type="predicted"/>
<name>A0A8H6HGI0_9AGAR</name>
<evidence type="ECO:0000313" key="2">
    <source>
        <dbReference type="EMBL" id="KAF6746384.1"/>
    </source>
</evidence>
<dbReference type="AlphaFoldDB" id="A0A8H6HGI0"/>
<reference evidence="2 3" key="1">
    <citation type="submission" date="2020-07" db="EMBL/GenBank/DDBJ databases">
        <title>Comparative genomics of pyrophilous fungi reveals a link between fire events and developmental genes.</title>
        <authorList>
            <consortium name="DOE Joint Genome Institute"/>
            <person name="Steindorff A.S."/>
            <person name="Carver A."/>
            <person name="Calhoun S."/>
            <person name="Stillman K."/>
            <person name="Liu H."/>
            <person name="Lipzen A."/>
            <person name="Pangilinan J."/>
            <person name="Labutti K."/>
            <person name="Bruns T.D."/>
            <person name="Grigoriev I.V."/>
        </authorList>
    </citation>
    <scope>NUCLEOTIDE SEQUENCE [LARGE SCALE GENOMIC DNA]</scope>
    <source>
        <strain evidence="2 3">CBS 144469</strain>
    </source>
</reference>
<sequence length="167" mass="18165">MYDSALDDTSPPTQATSDNGEQSTSTRHLPDEITGAISACASAIKAMLRWGGISAQTCAEVLCREAISKHRLACPMTVATLAQQVVRLLEESEEQSEEHDIGNKLRKDLTRSASAALDPRFMLWTLDAISRALHTTGCQVTPFTLAWVRKTYLVRVISAISFGKGPT</sequence>
<dbReference type="EMBL" id="JACGCI010000093">
    <property type="protein sequence ID" value="KAF6746384.1"/>
    <property type="molecule type" value="Genomic_DNA"/>
</dbReference>
<accession>A0A8H6HGI0</accession>
<evidence type="ECO:0000313" key="3">
    <source>
        <dbReference type="Proteomes" id="UP000521943"/>
    </source>
</evidence>
<keyword evidence="3" id="KW-1185">Reference proteome</keyword>
<organism evidence="2 3">
    <name type="scientific">Ephemerocybe angulata</name>
    <dbReference type="NCBI Taxonomy" id="980116"/>
    <lineage>
        <taxon>Eukaryota</taxon>
        <taxon>Fungi</taxon>
        <taxon>Dikarya</taxon>
        <taxon>Basidiomycota</taxon>
        <taxon>Agaricomycotina</taxon>
        <taxon>Agaricomycetes</taxon>
        <taxon>Agaricomycetidae</taxon>
        <taxon>Agaricales</taxon>
        <taxon>Agaricineae</taxon>
        <taxon>Psathyrellaceae</taxon>
        <taxon>Ephemerocybe</taxon>
    </lineage>
</organism>
<evidence type="ECO:0000256" key="1">
    <source>
        <dbReference type="SAM" id="MobiDB-lite"/>
    </source>
</evidence>
<gene>
    <name evidence="2" type="ORF">DFP72DRAFT_855436</name>
</gene>
<protein>
    <submittedName>
        <fullName evidence="2">Uncharacterized protein</fullName>
    </submittedName>
</protein>
<feature type="compositionally biased region" description="Polar residues" evidence="1">
    <location>
        <begin position="10"/>
        <end position="27"/>
    </location>
</feature>
<comment type="caution">
    <text evidence="2">The sequence shown here is derived from an EMBL/GenBank/DDBJ whole genome shotgun (WGS) entry which is preliminary data.</text>
</comment>